<sequence>MLRARAAGRRVGCRPGELFRGGGLRGVAFRGAGLRVVDPVDRVAGRAPVPRVGVREVPEAGDIDN</sequence>
<proteinExistence type="predicted"/>
<protein>
    <submittedName>
        <fullName evidence="1">Uncharacterized protein</fullName>
    </submittedName>
</protein>
<gene>
    <name evidence="1" type="ORF">CGZ94_06515</name>
</gene>
<dbReference type="Proteomes" id="UP000215896">
    <property type="component" value="Unassembled WGS sequence"/>
</dbReference>
<reference evidence="1 2" key="1">
    <citation type="submission" date="2017-07" db="EMBL/GenBank/DDBJ databases">
        <title>Draft whole genome sequences of clinical Proprionibacteriaceae strains.</title>
        <authorList>
            <person name="Bernier A.-M."/>
            <person name="Bernard K."/>
            <person name="Domingo M.-C."/>
        </authorList>
    </citation>
    <scope>NUCLEOTIDE SEQUENCE [LARGE SCALE GENOMIC DNA]</scope>
    <source>
        <strain evidence="1 2">NML 030167</strain>
    </source>
</reference>
<keyword evidence="2" id="KW-1185">Reference proteome</keyword>
<dbReference type="AlphaFoldDB" id="A0A255GEJ6"/>
<accession>A0A255GEJ6</accession>
<name>A0A255GEJ6_9ACTN</name>
<dbReference type="EMBL" id="NMVO01000012">
    <property type="protein sequence ID" value="OYO14278.1"/>
    <property type="molecule type" value="Genomic_DNA"/>
</dbReference>
<evidence type="ECO:0000313" key="1">
    <source>
        <dbReference type="EMBL" id="OYO14278.1"/>
    </source>
</evidence>
<evidence type="ECO:0000313" key="2">
    <source>
        <dbReference type="Proteomes" id="UP000215896"/>
    </source>
</evidence>
<comment type="caution">
    <text evidence="1">The sequence shown here is derived from an EMBL/GenBank/DDBJ whole genome shotgun (WGS) entry which is preliminary data.</text>
</comment>
<organism evidence="1 2">
    <name type="scientific">Enemella evansiae</name>
    <dbReference type="NCBI Taxonomy" id="2016499"/>
    <lineage>
        <taxon>Bacteria</taxon>
        <taxon>Bacillati</taxon>
        <taxon>Actinomycetota</taxon>
        <taxon>Actinomycetes</taxon>
        <taxon>Propionibacteriales</taxon>
        <taxon>Propionibacteriaceae</taxon>
        <taxon>Enemella</taxon>
    </lineage>
</organism>